<feature type="region of interest" description="Disordered" evidence="8">
    <location>
        <begin position="195"/>
        <end position="217"/>
    </location>
</feature>
<keyword evidence="7 9" id="KW-0472">Membrane</keyword>
<evidence type="ECO:0000256" key="9">
    <source>
        <dbReference type="SAM" id="Phobius"/>
    </source>
</evidence>
<feature type="transmembrane region" description="Helical" evidence="9">
    <location>
        <begin position="6"/>
        <end position="22"/>
    </location>
</feature>
<evidence type="ECO:0000256" key="1">
    <source>
        <dbReference type="ARBA" id="ARBA00004651"/>
    </source>
</evidence>
<evidence type="ECO:0000256" key="5">
    <source>
        <dbReference type="ARBA" id="ARBA00022692"/>
    </source>
</evidence>
<organism evidence="10 11">
    <name type="scientific">Citricoccus nitrophenolicus</name>
    <dbReference type="NCBI Taxonomy" id="863575"/>
    <lineage>
        <taxon>Bacteria</taxon>
        <taxon>Bacillati</taxon>
        <taxon>Actinomycetota</taxon>
        <taxon>Actinomycetes</taxon>
        <taxon>Micrococcales</taxon>
        <taxon>Micrococcaceae</taxon>
        <taxon>Citricoccus</taxon>
    </lineage>
</organism>
<feature type="transmembrane region" description="Helical" evidence="9">
    <location>
        <begin position="112"/>
        <end position="132"/>
    </location>
</feature>
<comment type="caution">
    <text evidence="10">The sequence shown here is derived from an EMBL/GenBank/DDBJ whole genome shotgun (WGS) entry which is preliminary data.</text>
</comment>
<evidence type="ECO:0000256" key="8">
    <source>
        <dbReference type="SAM" id="MobiDB-lite"/>
    </source>
</evidence>
<accession>A0ABV0IJ07</accession>
<sequence length="217" mass="23490">MGSVGLLYVGAVLFINGLMLLGKIPGKAAAPMNYFVGFMQVIFPTLLILQSEGDPAVVLGASGLYLFGFTYLYVALNQTFNLAGEGLGWFSLFVAVVAVVMGYLNFTSVNDPVFGAIWLIWAVLWFMFFLVLGLRRDSLTRTTGWFTVIVAHLTGTVPALLLLAGEYRSDSFWTWVMGVCGVLALAASVMLGRQQDTPATEPPPPESPPRRNARAAV</sequence>
<evidence type="ECO:0000256" key="3">
    <source>
        <dbReference type="ARBA" id="ARBA00022448"/>
    </source>
</evidence>
<dbReference type="Proteomes" id="UP001484097">
    <property type="component" value="Unassembled WGS sequence"/>
</dbReference>
<evidence type="ECO:0000256" key="7">
    <source>
        <dbReference type="ARBA" id="ARBA00023136"/>
    </source>
</evidence>
<evidence type="ECO:0000313" key="10">
    <source>
        <dbReference type="EMBL" id="MEO9248145.1"/>
    </source>
</evidence>
<feature type="transmembrane region" description="Helical" evidence="9">
    <location>
        <begin position="171"/>
        <end position="191"/>
    </location>
</feature>
<feature type="transmembrane region" description="Helical" evidence="9">
    <location>
        <begin position="56"/>
        <end position="74"/>
    </location>
</feature>
<feature type="transmembrane region" description="Helical" evidence="9">
    <location>
        <begin position="34"/>
        <end position="50"/>
    </location>
</feature>
<comment type="subcellular location">
    <subcellularLocation>
        <location evidence="1">Cell membrane</location>
        <topology evidence="1">Multi-pass membrane protein</topology>
    </subcellularLocation>
</comment>
<gene>
    <name evidence="10" type="ORF">ABDK96_10670</name>
</gene>
<evidence type="ECO:0000256" key="4">
    <source>
        <dbReference type="ARBA" id="ARBA00022475"/>
    </source>
</evidence>
<dbReference type="Pfam" id="PF02293">
    <property type="entry name" value="AmiS_UreI"/>
    <property type="match status" value="1"/>
</dbReference>
<protein>
    <submittedName>
        <fullName evidence="10">AmiS/UreI family transporter</fullName>
    </submittedName>
</protein>
<evidence type="ECO:0000256" key="6">
    <source>
        <dbReference type="ARBA" id="ARBA00022989"/>
    </source>
</evidence>
<name>A0ABV0IJ07_9MICC</name>
<keyword evidence="3" id="KW-0813">Transport</keyword>
<evidence type="ECO:0000313" key="11">
    <source>
        <dbReference type="Proteomes" id="UP001484097"/>
    </source>
</evidence>
<dbReference type="InterPro" id="IPR003211">
    <property type="entry name" value="AmiSUreI_transpt"/>
</dbReference>
<evidence type="ECO:0000256" key="2">
    <source>
        <dbReference type="ARBA" id="ARBA00010068"/>
    </source>
</evidence>
<reference evidence="10 11" key="1">
    <citation type="submission" date="2024-05" db="EMBL/GenBank/DDBJ databases">
        <authorList>
            <person name="Yi C."/>
        </authorList>
    </citation>
    <scope>NUCLEOTIDE SEQUENCE [LARGE SCALE GENOMIC DNA]</scope>
    <source>
        <strain evidence="10 11">XS13</strain>
    </source>
</reference>
<proteinExistence type="inferred from homology"/>
<feature type="transmembrane region" description="Helical" evidence="9">
    <location>
        <begin position="144"/>
        <end position="165"/>
    </location>
</feature>
<keyword evidence="6 9" id="KW-1133">Transmembrane helix</keyword>
<keyword evidence="11" id="KW-1185">Reference proteome</keyword>
<dbReference type="InterPro" id="IPR038523">
    <property type="entry name" value="AmiSUreI_transpt_sf"/>
</dbReference>
<dbReference type="RefSeq" id="WP_309813233.1">
    <property type="nucleotide sequence ID" value="NZ_JBDXMX010000004.1"/>
</dbReference>
<dbReference type="Gene3D" id="1.25.40.600">
    <property type="match status" value="1"/>
</dbReference>
<keyword evidence="4" id="KW-1003">Cell membrane</keyword>
<dbReference type="EMBL" id="JBDXMX010000004">
    <property type="protein sequence ID" value="MEO9248145.1"/>
    <property type="molecule type" value="Genomic_DNA"/>
</dbReference>
<comment type="similarity">
    <text evidence="2">Belongs to the AmiS/UreI family.</text>
</comment>
<dbReference type="CDD" id="cd13429">
    <property type="entry name" value="UreI_AmiS_like_2"/>
    <property type="match status" value="1"/>
</dbReference>
<feature type="transmembrane region" description="Helical" evidence="9">
    <location>
        <begin position="86"/>
        <end position="106"/>
    </location>
</feature>
<keyword evidence="5 9" id="KW-0812">Transmembrane</keyword>